<name>A0A0F9QZM3_9ZZZZ</name>
<accession>A0A0F9QZM3</accession>
<dbReference type="AlphaFoldDB" id="A0A0F9QZM3"/>
<reference evidence="1" key="1">
    <citation type="journal article" date="2015" name="Nature">
        <title>Complex archaea that bridge the gap between prokaryotes and eukaryotes.</title>
        <authorList>
            <person name="Spang A."/>
            <person name="Saw J.H."/>
            <person name="Jorgensen S.L."/>
            <person name="Zaremba-Niedzwiedzka K."/>
            <person name="Martijn J."/>
            <person name="Lind A.E."/>
            <person name="van Eijk R."/>
            <person name="Schleper C."/>
            <person name="Guy L."/>
            <person name="Ettema T.J."/>
        </authorList>
    </citation>
    <scope>NUCLEOTIDE SEQUENCE</scope>
</reference>
<protein>
    <submittedName>
        <fullName evidence="1">Uncharacterized protein</fullName>
    </submittedName>
</protein>
<dbReference type="EMBL" id="LAZR01001587">
    <property type="protein sequence ID" value="KKN42347.1"/>
    <property type="molecule type" value="Genomic_DNA"/>
</dbReference>
<proteinExistence type="predicted"/>
<comment type="caution">
    <text evidence="1">The sequence shown here is derived from an EMBL/GenBank/DDBJ whole genome shotgun (WGS) entry which is preliminary data.</text>
</comment>
<gene>
    <name evidence="1" type="ORF">LCGC14_0714050</name>
</gene>
<organism evidence="1">
    <name type="scientific">marine sediment metagenome</name>
    <dbReference type="NCBI Taxonomy" id="412755"/>
    <lineage>
        <taxon>unclassified sequences</taxon>
        <taxon>metagenomes</taxon>
        <taxon>ecological metagenomes</taxon>
    </lineage>
</organism>
<sequence length="529" mass="57659">MKRYLLTFLLVLGLASPSLAATKSKRAIFINATGGLNTNASTLMVPDEDLTHATNIEFTLLGIREKRRGSSKLNSLPIVQGHSVTGLFEWEKSTGSRNFYIASTTGIIHQDVSGVFTERAAGFSTNANRRWTWANWLGTRLVGCNGDTFAQTTTDGSAWTTLTTTPATCLVPIAHRRRLFILEANSSIVYYSVLNDPTDFAGSGSGSFQIASTEGGFLTGAASHLGVLVIFKERSIHILYGDSPTSTDPDPFVLKPLVIGVGAVSHNSIQTVTGPEGTDLLFASKDGIVSLKNIQEFGDFRPSLITEKIKPDFRGLSSSRLKLSSAAFYPRKGQYYFAAAKSGSSENDIILKYTILNKAWSIVHSSNAHNILGVKRDSATEDLIVYSGDDDGYVWQLDDNSFNDDGVAFEASYSTPWLDMGRPSIRKSFGPKLLIFHEAVGDYDLTVSWSIDFATPTSATINMKGGCTALGSFILGQDRLCVSQDITTTVVPVSIRGDGYWIKFDFANSIVDERFNIFGFALEYAEMEE</sequence>
<evidence type="ECO:0000313" key="1">
    <source>
        <dbReference type="EMBL" id="KKN42347.1"/>
    </source>
</evidence>